<feature type="transmembrane region" description="Helical" evidence="1">
    <location>
        <begin position="12"/>
        <end position="36"/>
    </location>
</feature>
<evidence type="ECO:0000313" key="3">
    <source>
        <dbReference type="Proteomes" id="UP000192042"/>
    </source>
</evidence>
<keyword evidence="1" id="KW-1133">Transmembrane helix</keyword>
<gene>
    <name evidence="2" type="ORF">NSJP_3682</name>
</gene>
<keyword evidence="1" id="KW-0812">Transmembrane</keyword>
<keyword evidence="1" id="KW-0472">Membrane</keyword>
<sequence>MFYSGPTAKSSFLLIAIYPILGINLVLALSATWVFLS</sequence>
<dbReference type="KEGG" id="nja:NSJP_3682"/>
<keyword evidence="3" id="KW-1185">Reference proteome</keyword>
<accession>A0A1W1IAF2</accession>
<name>A0A1W1IAF2_9BACT</name>
<evidence type="ECO:0000313" key="2">
    <source>
        <dbReference type="EMBL" id="SLM49849.1"/>
    </source>
</evidence>
<dbReference type="Proteomes" id="UP000192042">
    <property type="component" value="Chromosome I"/>
</dbReference>
<evidence type="ECO:0000256" key="1">
    <source>
        <dbReference type="SAM" id="Phobius"/>
    </source>
</evidence>
<proteinExistence type="predicted"/>
<dbReference type="AlphaFoldDB" id="A0A1W1IAF2"/>
<dbReference type="EMBL" id="LT828648">
    <property type="protein sequence ID" value="SLM49849.1"/>
    <property type="molecule type" value="Genomic_DNA"/>
</dbReference>
<reference evidence="2 3" key="1">
    <citation type="submission" date="2017-03" db="EMBL/GenBank/DDBJ databases">
        <authorList>
            <person name="Afonso C.L."/>
            <person name="Miller P.J."/>
            <person name="Scott M.A."/>
            <person name="Spackman E."/>
            <person name="Goraichik I."/>
            <person name="Dimitrov K.M."/>
            <person name="Suarez D.L."/>
            <person name="Swayne D.E."/>
        </authorList>
    </citation>
    <scope>NUCLEOTIDE SEQUENCE [LARGE SCALE GENOMIC DNA]</scope>
    <source>
        <strain evidence="2">Genome sequencing of Nitrospira japonica strain NJ11</strain>
    </source>
</reference>
<dbReference type="STRING" id="1325564.NSJP_3682"/>
<organism evidence="2 3">
    <name type="scientific">Nitrospira japonica</name>
    <dbReference type="NCBI Taxonomy" id="1325564"/>
    <lineage>
        <taxon>Bacteria</taxon>
        <taxon>Pseudomonadati</taxon>
        <taxon>Nitrospirota</taxon>
        <taxon>Nitrospiria</taxon>
        <taxon>Nitrospirales</taxon>
        <taxon>Nitrospiraceae</taxon>
        <taxon>Nitrospira</taxon>
    </lineage>
</organism>
<protein>
    <submittedName>
        <fullName evidence="2">Uncharacterized protein</fullName>
    </submittedName>
</protein>